<gene>
    <name evidence="4" type="ORF">DMP08_01145</name>
</gene>
<dbReference type="RefSeq" id="WP_123191159.1">
    <property type="nucleotide sequence ID" value="NZ_QICD01000001.1"/>
</dbReference>
<name>A0A3N0BKV7_9ACTN</name>
<evidence type="ECO:0000256" key="2">
    <source>
        <dbReference type="SAM" id="Phobius"/>
    </source>
</evidence>
<feature type="chain" id="PRO_5018187944" evidence="3">
    <location>
        <begin position="26"/>
        <end position="538"/>
    </location>
</feature>
<feature type="compositionally biased region" description="Pro residues" evidence="1">
    <location>
        <begin position="468"/>
        <end position="494"/>
    </location>
</feature>
<reference evidence="5" key="1">
    <citation type="submission" date="2018-05" db="EMBL/GenBank/DDBJ databases">
        <title>Genome Sequencing of selected type strains of the family Eggerthellaceae.</title>
        <authorList>
            <person name="Danylec N."/>
            <person name="Stoll D.A."/>
            <person name="Doetsch A."/>
            <person name="Huch M."/>
        </authorList>
    </citation>
    <scope>NUCLEOTIDE SEQUENCE [LARGE SCALE GENOMIC DNA]</scope>
    <source>
        <strain evidence="5">DSM 16106</strain>
    </source>
</reference>
<dbReference type="Proteomes" id="UP000278632">
    <property type="component" value="Unassembled WGS sequence"/>
</dbReference>
<protein>
    <submittedName>
        <fullName evidence="4">Uncharacterized protein</fullName>
    </submittedName>
</protein>
<keyword evidence="2" id="KW-1133">Transmembrane helix</keyword>
<dbReference type="OrthoDB" id="3178205at2"/>
<proteinExistence type="predicted"/>
<evidence type="ECO:0000313" key="4">
    <source>
        <dbReference type="EMBL" id="RNL49084.1"/>
    </source>
</evidence>
<keyword evidence="5" id="KW-1185">Reference proteome</keyword>
<dbReference type="EMBL" id="QICD01000001">
    <property type="protein sequence ID" value="RNL49084.1"/>
    <property type="molecule type" value="Genomic_DNA"/>
</dbReference>
<keyword evidence="3" id="KW-0732">Signal</keyword>
<feature type="transmembrane region" description="Helical" evidence="2">
    <location>
        <begin position="508"/>
        <end position="529"/>
    </location>
</feature>
<keyword evidence="2" id="KW-0472">Membrane</keyword>
<dbReference type="AlphaFoldDB" id="A0A3N0BKV7"/>
<comment type="caution">
    <text evidence="4">The sequence shown here is derived from an EMBL/GenBank/DDBJ whole genome shotgun (WGS) entry which is preliminary data.</text>
</comment>
<organism evidence="4 5">
    <name type="scientific">Paraeggerthella hongkongensis</name>
    <dbReference type="NCBI Taxonomy" id="230658"/>
    <lineage>
        <taxon>Bacteria</taxon>
        <taxon>Bacillati</taxon>
        <taxon>Actinomycetota</taxon>
        <taxon>Coriobacteriia</taxon>
        <taxon>Eggerthellales</taxon>
        <taxon>Eggerthellaceae</taxon>
        <taxon>Paraeggerthella</taxon>
    </lineage>
</organism>
<sequence length="538" mass="55374">MRKRLLAMMATIALICSMIPGAASAIESNYGAIPVVIEIGSNGTPIESSGEGWTYAPNEDGRLILTLNEGRAFTLTGNPLDIPHERALVVNHGTIVDGEFNTGVNNFGNIEGGTFRYFVGNWQMISGGTFNRYVTNDTNAVIAGGVFNVGTHNNRVDNYGIIRSGTFNCPINNSGTIEGNGIFNSYIQNGYYRFDADRNKACSILGGTFNSETIENFGTIAGGTFDGEVLSGGIIAGGTFSSASSVSNNDEGITTDGGTISGGTFAGSVVNGSPDPNENAAIVTGGTFENVVENHDAISGGSFIRSSIVQNYGTIAAGTFDGTVRNKQTGTVKDGQASSPTFNNKVENDGIIEGGFFAHSIITGGKGTLNSCTFPANMNLARLSLAGTGTEQPVATYEKNSSENNRYTLAADAGYMLPASVSVRLGSESGQELAAGADYAYDAATGIVTVKKSAVVGPLYLAASGVPAPTPPTPAPAPTTPETPTTPTPLPEPPSSAKALASTGDSPLPIIALSVALVAGATAAACAAARRRKRLDQR</sequence>
<evidence type="ECO:0000313" key="5">
    <source>
        <dbReference type="Proteomes" id="UP000278632"/>
    </source>
</evidence>
<accession>A0A3N0BKV7</accession>
<evidence type="ECO:0000256" key="3">
    <source>
        <dbReference type="SAM" id="SignalP"/>
    </source>
</evidence>
<feature type="signal peptide" evidence="3">
    <location>
        <begin position="1"/>
        <end position="25"/>
    </location>
</feature>
<keyword evidence="2" id="KW-0812">Transmembrane</keyword>
<feature type="region of interest" description="Disordered" evidence="1">
    <location>
        <begin position="465"/>
        <end position="502"/>
    </location>
</feature>
<evidence type="ECO:0000256" key="1">
    <source>
        <dbReference type="SAM" id="MobiDB-lite"/>
    </source>
</evidence>